<dbReference type="GO" id="GO:0005829">
    <property type="term" value="C:cytosol"/>
    <property type="evidence" value="ECO:0007669"/>
    <property type="project" value="TreeGrafter"/>
</dbReference>
<feature type="domain" description="Malonyl-CoA:ACP transacylase (MAT)" evidence="1">
    <location>
        <begin position="6"/>
        <end position="302"/>
    </location>
</feature>
<keyword evidence="4" id="KW-1185">Reference proteome</keyword>
<evidence type="ECO:0000313" key="5">
    <source>
        <dbReference type="Proteomes" id="UP000544107"/>
    </source>
</evidence>
<protein>
    <submittedName>
        <fullName evidence="2">[acyl-carrier-protein] S-malonyltransferase</fullName>
        <ecNumber evidence="2">2.3.1.39</ecNumber>
    </submittedName>
</protein>
<sequence>MSFALLCPGQSAQSADMLERLRGNDAAEAIFSAFYQVVGTHLHDVMSDPGRLYDNAVAQPILCAVEMAAFAALRERLAQPLAIAGYSIGELAAYGCAGAISPADVIRLARQRAEAMDQASSEEGGMLAVRGLREQVLTPLCDTFDASVAIRNGPDRFVVATSAANLERLAPALERAGAHTTRLSVKIASHSPLMASAVPVFRRALQQVTFQDPPIPVLAGIDGGFVRSRERAIEVLSAQLAQTVDWAACLAGLREGGCSATLELLPGKDLTAMAQAELPEFACRAMAEFRSLDGVVTWVSRHCEPL</sequence>
<keyword evidence="2" id="KW-0012">Acyltransferase</keyword>
<organism evidence="3 4">
    <name type="scientific">Allorhizobium taibaishanense</name>
    <dbReference type="NCBI Taxonomy" id="887144"/>
    <lineage>
        <taxon>Bacteria</taxon>
        <taxon>Pseudomonadati</taxon>
        <taxon>Pseudomonadota</taxon>
        <taxon>Alphaproteobacteria</taxon>
        <taxon>Hyphomicrobiales</taxon>
        <taxon>Rhizobiaceae</taxon>
        <taxon>Rhizobium/Agrobacterium group</taxon>
        <taxon>Allorhizobium</taxon>
    </lineage>
</organism>
<dbReference type="SMART" id="SM00827">
    <property type="entry name" value="PKS_AT"/>
    <property type="match status" value="1"/>
</dbReference>
<dbReference type="EC" id="2.3.1.39" evidence="2"/>
<gene>
    <name evidence="3" type="ORF">BJF91_13490</name>
    <name evidence="2" type="ORF">GGQ71_002804</name>
</gene>
<dbReference type="PANTHER" id="PTHR42681:SF6">
    <property type="entry name" value="BLL0263 PROTEIN"/>
    <property type="match status" value="1"/>
</dbReference>
<dbReference type="InterPro" id="IPR050858">
    <property type="entry name" value="Mal-CoA-ACP_Trans/PKS_FabD"/>
</dbReference>
<dbReference type="InterPro" id="IPR001227">
    <property type="entry name" value="Ac_transferase_dom_sf"/>
</dbReference>
<keyword evidence="2" id="KW-0808">Transferase</keyword>
<evidence type="ECO:0000313" key="2">
    <source>
        <dbReference type="EMBL" id="MBB4008524.1"/>
    </source>
</evidence>
<dbReference type="InterPro" id="IPR016035">
    <property type="entry name" value="Acyl_Trfase/lysoPLipase"/>
</dbReference>
<dbReference type="SUPFAM" id="SSF52151">
    <property type="entry name" value="FabD/lysophospholipase-like"/>
    <property type="match status" value="1"/>
</dbReference>
<accession>A0A1Q9A6W2</accession>
<dbReference type="EMBL" id="MKIN01000021">
    <property type="protein sequence ID" value="OLP50319.1"/>
    <property type="molecule type" value="Genomic_DNA"/>
</dbReference>
<dbReference type="InterPro" id="IPR014043">
    <property type="entry name" value="Acyl_transferase_dom"/>
</dbReference>
<reference evidence="2 5" key="2">
    <citation type="submission" date="2020-08" db="EMBL/GenBank/DDBJ databases">
        <title>Genomic Encyclopedia of Type Strains, Phase IV (KMG-IV): sequencing the most valuable type-strain genomes for metagenomic binning, comparative biology and taxonomic classification.</title>
        <authorList>
            <person name="Goeker M."/>
        </authorList>
    </citation>
    <scope>NUCLEOTIDE SEQUENCE [LARGE SCALE GENOMIC DNA]</scope>
    <source>
        <strain evidence="2 5">DSM 100021</strain>
    </source>
</reference>
<evidence type="ECO:0000313" key="4">
    <source>
        <dbReference type="Proteomes" id="UP000185598"/>
    </source>
</evidence>
<dbReference type="OrthoDB" id="9808564at2"/>
<evidence type="ECO:0000259" key="1">
    <source>
        <dbReference type="SMART" id="SM00827"/>
    </source>
</evidence>
<dbReference type="Pfam" id="PF00698">
    <property type="entry name" value="Acyl_transf_1"/>
    <property type="match status" value="1"/>
</dbReference>
<name>A0A1Q9A6W2_9HYPH</name>
<dbReference type="EMBL" id="JACIED010000003">
    <property type="protein sequence ID" value="MBB4008524.1"/>
    <property type="molecule type" value="Genomic_DNA"/>
</dbReference>
<evidence type="ECO:0000313" key="3">
    <source>
        <dbReference type="EMBL" id="OLP50319.1"/>
    </source>
</evidence>
<dbReference type="InterPro" id="IPR016036">
    <property type="entry name" value="Malonyl_transacylase_ACP-bd"/>
</dbReference>
<dbReference type="Proteomes" id="UP000185598">
    <property type="component" value="Unassembled WGS sequence"/>
</dbReference>
<dbReference type="GO" id="GO:0006633">
    <property type="term" value="P:fatty acid biosynthetic process"/>
    <property type="evidence" value="ECO:0007669"/>
    <property type="project" value="TreeGrafter"/>
</dbReference>
<dbReference type="STRING" id="887144.BJF91_13490"/>
<comment type="caution">
    <text evidence="3">The sequence shown here is derived from an EMBL/GenBank/DDBJ whole genome shotgun (WGS) entry which is preliminary data.</text>
</comment>
<dbReference type="Gene3D" id="3.30.70.250">
    <property type="entry name" value="Malonyl-CoA ACP transacylase, ACP-binding"/>
    <property type="match status" value="1"/>
</dbReference>
<dbReference type="GO" id="GO:0004314">
    <property type="term" value="F:[acyl-carrier-protein] S-malonyltransferase activity"/>
    <property type="evidence" value="ECO:0007669"/>
    <property type="project" value="UniProtKB-EC"/>
</dbReference>
<dbReference type="SUPFAM" id="SSF55048">
    <property type="entry name" value="Probable ACP-binding domain of malonyl-CoA ACP transacylase"/>
    <property type="match status" value="1"/>
</dbReference>
<reference evidence="3 4" key="1">
    <citation type="submission" date="2016-09" db="EMBL/GenBank/DDBJ databases">
        <title>Rhizobium oryziradicis sp. nov., isolated from the root of rice.</title>
        <authorList>
            <person name="Zhao J."/>
            <person name="Zhang X."/>
        </authorList>
    </citation>
    <scope>NUCLEOTIDE SEQUENCE [LARGE SCALE GENOMIC DNA]</scope>
    <source>
        <strain evidence="3 4">14971</strain>
    </source>
</reference>
<dbReference type="RefSeq" id="WP_075614211.1">
    <property type="nucleotide sequence ID" value="NZ_JACIED010000003.1"/>
</dbReference>
<dbReference type="Proteomes" id="UP000544107">
    <property type="component" value="Unassembled WGS sequence"/>
</dbReference>
<dbReference type="AlphaFoldDB" id="A0A1Q9A6W2"/>
<dbReference type="PANTHER" id="PTHR42681">
    <property type="entry name" value="MALONYL-COA-ACYL CARRIER PROTEIN TRANSACYLASE, MITOCHONDRIAL"/>
    <property type="match status" value="1"/>
</dbReference>
<proteinExistence type="predicted"/>
<dbReference type="Gene3D" id="3.40.366.10">
    <property type="entry name" value="Malonyl-Coenzyme A Acyl Carrier Protein, domain 2"/>
    <property type="match status" value="1"/>
</dbReference>